<evidence type="ECO:0000256" key="6">
    <source>
        <dbReference type="SAM" id="SignalP"/>
    </source>
</evidence>
<dbReference type="FunCoup" id="B7P1A9">
    <property type="interactions" value="575"/>
</dbReference>
<dbReference type="VEuPathDB" id="VectorBase:ISCP_006060"/>
<dbReference type="AlphaFoldDB" id="B7P1A9"/>
<keyword evidence="3" id="KW-0964">Secreted</keyword>
<evidence type="ECO:0000313" key="9">
    <source>
        <dbReference type="EnsemblMetazoa" id="ISCW016201-PA"/>
    </source>
</evidence>
<evidence type="ECO:0000313" key="10">
    <source>
        <dbReference type="Proteomes" id="UP000001555"/>
    </source>
</evidence>
<dbReference type="GO" id="GO:0015918">
    <property type="term" value="P:sterol transport"/>
    <property type="evidence" value="ECO:0000318"/>
    <property type="project" value="GO_Central"/>
</dbReference>
<evidence type="ECO:0000256" key="3">
    <source>
        <dbReference type="ARBA" id="ARBA00022525"/>
    </source>
</evidence>
<keyword evidence="4 6" id="KW-0732">Signal</keyword>
<proteinExistence type="inferred from homology"/>
<reference evidence="9" key="2">
    <citation type="submission" date="2020-05" db="UniProtKB">
        <authorList>
            <consortium name="EnsemblMetazoa"/>
        </authorList>
    </citation>
    <scope>IDENTIFICATION</scope>
    <source>
        <strain evidence="9">wikel</strain>
    </source>
</reference>
<dbReference type="VEuPathDB" id="VectorBase:ISCW016201"/>
<evidence type="ECO:0000259" key="7">
    <source>
        <dbReference type="SMART" id="SM00737"/>
    </source>
</evidence>
<protein>
    <submittedName>
        <fullName evidence="8 9">Major epididymal secretory protein HE1, putative</fullName>
    </submittedName>
</protein>
<dbReference type="InterPro" id="IPR039670">
    <property type="entry name" value="NPC2-like"/>
</dbReference>
<keyword evidence="5" id="KW-1015">Disulfide bond</keyword>
<name>B7P1A9_IXOSC</name>
<dbReference type="FunFam" id="2.60.40.770:FF:000001">
    <property type="entry name" value="NPC intracellular cholesterol transporter 2"/>
    <property type="match status" value="1"/>
</dbReference>
<reference evidence="8 10" key="1">
    <citation type="submission" date="2008-03" db="EMBL/GenBank/DDBJ databases">
        <title>Annotation of Ixodes scapularis.</title>
        <authorList>
            <consortium name="Ixodes scapularis Genome Project Consortium"/>
            <person name="Caler E."/>
            <person name="Hannick L.I."/>
            <person name="Bidwell S."/>
            <person name="Joardar V."/>
            <person name="Thiagarajan M."/>
            <person name="Amedeo P."/>
            <person name="Galinsky K.J."/>
            <person name="Schobel S."/>
            <person name="Inman J."/>
            <person name="Hostetler J."/>
            <person name="Miller J."/>
            <person name="Hammond M."/>
            <person name="Megy K."/>
            <person name="Lawson D."/>
            <person name="Kodira C."/>
            <person name="Sutton G."/>
            <person name="Meyer J."/>
            <person name="Hill C.A."/>
            <person name="Birren B."/>
            <person name="Nene V."/>
            <person name="Collins F."/>
            <person name="Alarcon-Chaidez F."/>
            <person name="Wikel S."/>
            <person name="Strausberg R."/>
        </authorList>
    </citation>
    <scope>NUCLEOTIDE SEQUENCE [LARGE SCALE GENOMIC DNA]</scope>
    <source>
        <strain evidence="10">Wikel</strain>
        <strain evidence="8">Wikel colony</strain>
    </source>
</reference>
<dbReference type="OrthoDB" id="4937502at2759"/>
<dbReference type="InterPro" id="IPR003172">
    <property type="entry name" value="ML_dom"/>
</dbReference>
<dbReference type="InterPro" id="IPR014756">
    <property type="entry name" value="Ig_E-set"/>
</dbReference>
<keyword evidence="10" id="KW-1185">Reference proteome</keyword>
<dbReference type="EMBL" id="DS615850">
    <property type="protein sequence ID" value="EEC00381.1"/>
    <property type="molecule type" value="Genomic_DNA"/>
</dbReference>
<dbReference type="Gene3D" id="2.60.40.770">
    <property type="match status" value="1"/>
</dbReference>
<evidence type="ECO:0000256" key="4">
    <source>
        <dbReference type="ARBA" id="ARBA00022729"/>
    </source>
</evidence>
<evidence type="ECO:0000256" key="2">
    <source>
        <dbReference type="ARBA" id="ARBA00006370"/>
    </source>
</evidence>
<dbReference type="STRING" id="6945.B7P1A9"/>
<dbReference type="SMART" id="SM00737">
    <property type="entry name" value="ML"/>
    <property type="match status" value="1"/>
</dbReference>
<dbReference type="GO" id="GO:0005576">
    <property type="term" value="C:extracellular region"/>
    <property type="evidence" value="ECO:0007669"/>
    <property type="project" value="UniProtKB-SubCell"/>
</dbReference>
<comment type="similarity">
    <text evidence="2">Belongs to the NPC2 family.</text>
</comment>
<evidence type="ECO:0000313" key="8">
    <source>
        <dbReference type="EMBL" id="EEC00381.1"/>
    </source>
</evidence>
<dbReference type="EnsemblMetazoa" id="ISCW016201-RA">
    <property type="protein sequence ID" value="ISCW016201-PA"/>
    <property type="gene ID" value="ISCW016201"/>
</dbReference>
<sequence>SPLHTTTDAMARHLLPGTLLLAALCGLTEAIKWTDCGSSEGQVASVSVTGCEHTDTCNLKKGTDVSLIIDFTSNVKSPTVQVKAYGVLEHVPIPFDVPQPDACQSGVTCPVQPAGKYNYRGSFPIKPMYPSISLDIKWELLDDKDQYLVCVLIPVKID</sequence>
<dbReference type="PaxDb" id="6945-B7P1A9"/>
<accession>B7P1A9</accession>
<dbReference type="CDD" id="cd00916">
    <property type="entry name" value="Npc2_like"/>
    <property type="match status" value="1"/>
</dbReference>
<dbReference type="Pfam" id="PF02221">
    <property type="entry name" value="E1_DerP2_DerF2"/>
    <property type="match status" value="1"/>
</dbReference>
<organism>
    <name type="scientific">Ixodes scapularis</name>
    <name type="common">Black-legged tick</name>
    <name type="synonym">Deer tick</name>
    <dbReference type="NCBI Taxonomy" id="6945"/>
    <lineage>
        <taxon>Eukaryota</taxon>
        <taxon>Metazoa</taxon>
        <taxon>Ecdysozoa</taxon>
        <taxon>Arthropoda</taxon>
        <taxon>Chelicerata</taxon>
        <taxon>Arachnida</taxon>
        <taxon>Acari</taxon>
        <taxon>Parasitiformes</taxon>
        <taxon>Ixodida</taxon>
        <taxon>Ixodoidea</taxon>
        <taxon>Ixodidae</taxon>
        <taxon>Ixodinae</taxon>
        <taxon>Ixodes</taxon>
    </lineage>
</organism>
<evidence type="ECO:0000256" key="5">
    <source>
        <dbReference type="ARBA" id="ARBA00023157"/>
    </source>
</evidence>
<dbReference type="VEuPathDB" id="VectorBase:ISCI016201"/>
<dbReference type="PANTHER" id="PTHR11306">
    <property type="entry name" value="NIEMANN PICK TYPE C2 PROTEIN NPC2-RELATED"/>
    <property type="match status" value="1"/>
</dbReference>
<dbReference type="SUPFAM" id="SSF81296">
    <property type="entry name" value="E set domains"/>
    <property type="match status" value="1"/>
</dbReference>
<dbReference type="KEGG" id="isc:8023409"/>
<feature type="non-terminal residue" evidence="8">
    <location>
        <position position="1"/>
    </location>
</feature>
<comment type="subcellular location">
    <subcellularLocation>
        <location evidence="1">Secreted</location>
    </subcellularLocation>
</comment>
<dbReference type="GO" id="GO:0032367">
    <property type="term" value="P:intracellular cholesterol transport"/>
    <property type="evidence" value="ECO:0007669"/>
    <property type="project" value="InterPro"/>
</dbReference>
<dbReference type="EMBL" id="ABJB010565745">
    <property type="status" value="NOT_ANNOTATED_CDS"/>
    <property type="molecule type" value="Genomic_DNA"/>
</dbReference>
<dbReference type="GO" id="GO:0032934">
    <property type="term" value="F:sterol binding"/>
    <property type="evidence" value="ECO:0000318"/>
    <property type="project" value="GO_Central"/>
</dbReference>
<gene>
    <name evidence="9" type="primary">8023409</name>
    <name evidence="8" type="ORF">IscW_ISCW016201</name>
</gene>
<evidence type="ECO:0000256" key="1">
    <source>
        <dbReference type="ARBA" id="ARBA00004613"/>
    </source>
</evidence>
<dbReference type="InterPro" id="IPR033916">
    <property type="entry name" value="ML_Npc2-like"/>
</dbReference>
<feature type="chain" id="PRO_5010959697" evidence="6">
    <location>
        <begin position="31"/>
        <end position="158"/>
    </location>
</feature>
<dbReference type="HOGENOM" id="CLU_109192_1_0_1"/>
<feature type="domain" description="MD-2-related lipid-recognition" evidence="7">
    <location>
        <begin position="33"/>
        <end position="155"/>
    </location>
</feature>
<dbReference type="PANTHER" id="PTHR11306:SF68">
    <property type="entry name" value="NPC INTRACELLULAR CHOLESTEROL TRANSPORTER 2"/>
    <property type="match status" value="1"/>
</dbReference>
<feature type="signal peptide" evidence="6">
    <location>
        <begin position="1"/>
        <end position="30"/>
    </location>
</feature>
<dbReference type="Proteomes" id="UP000001555">
    <property type="component" value="Unassembled WGS sequence"/>
</dbReference>